<keyword evidence="5 9" id="KW-0408">Iron</keyword>
<sequence>MDSSQGKDFPQIFDSSFLQKQTHVPTGFIWPDEDLPSNGTIGVLNEPLVDLEGFLNGDEAATMRAAELIREACTSHGFFQVMNHGVDSSLISLAHEHLESFFNLPATEKIRAPKTPGRIIGYSAAHSERFAAKLPWKETLTFFHETGRASDVPVVKDYFISTFGEDFEEKGMVYQRYSEAMMGLCLKLMELLAISLGVDRMHYKKFFEDAQSIVRINYYPLCRQPDRTLGVGAHCDPTSITILHQDQVGGLEVFQNNKWNSVRPVQDAFVINIGDTFVVIIY</sequence>
<dbReference type="SUPFAM" id="SSF51197">
    <property type="entry name" value="Clavaminate synthase-like"/>
    <property type="match status" value="1"/>
</dbReference>
<evidence type="ECO:0000259" key="10">
    <source>
        <dbReference type="PROSITE" id="PS51471"/>
    </source>
</evidence>
<reference evidence="14" key="1">
    <citation type="submission" date="2023-07" db="EMBL/GenBank/DDBJ databases">
        <title>draft genome sequence of fig (Ficus carica).</title>
        <authorList>
            <person name="Takahashi T."/>
            <person name="Nishimura K."/>
        </authorList>
    </citation>
    <scope>NUCLEOTIDE SEQUENCE</scope>
</reference>
<comment type="pathway">
    <text evidence="6">Plant hormone biosynthesis; gibberellin biosynthesis.</text>
</comment>
<evidence type="ECO:0000256" key="2">
    <source>
        <dbReference type="ARBA" id="ARBA00004972"/>
    </source>
</evidence>
<dbReference type="Pfam" id="PF03171">
    <property type="entry name" value="2OG-FeII_Oxy"/>
    <property type="match status" value="1"/>
</dbReference>
<comment type="catalytic activity">
    <reaction evidence="8">
        <text>gibberellin A12 + 2 2-oxoglutarate + 3 O2 + H(+) = gibberellin A9 + 2 succinate + 3 CO2 + 2 H2O</text>
        <dbReference type="Rhea" id="RHEA:60772"/>
        <dbReference type="ChEBI" id="CHEBI:15377"/>
        <dbReference type="ChEBI" id="CHEBI:15378"/>
        <dbReference type="ChEBI" id="CHEBI:15379"/>
        <dbReference type="ChEBI" id="CHEBI:16526"/>
        <dbReference type="ChEBI" id="CHEBI:16810"/>
        <dbReference type="ChEBI" id="CHEBI:30031"/>
        <dbReference type="ChEBI" id="CHEBI:58627"/>
        <dbReference type="ChEBI" id="CHEBI:73255"/>
    </reaction>
    <physiologicalReaction direction="left-to-right" evidence="8">
        <dbReference type="Rhea" id="RHEA:60773"/>
    </physiologicalReaction>
</comment>
<dbReference type="FunFam" id="2.60.120.330:FF:000003">
    <property type="entry name" value="Gibberellin 20 oxidase 2"/>
    <property type="match status" value="1"/>
</dbReference>
<evidence type="ECO:0000313" key="15">
    <source>
        <dbReference type="Proteomes" id="UP001187192"/>
    </source>
</evidence>
<name>A0AA88CR89_FICCA</name>
<evidence type="ECO:0000313" key="11">
    <source>
        <dbReference type="EMBL" id="GMN26370.1"/>
    </source>
</evidence>
<proteinExistence type="inferred from homology"/>
<evidence type="ECO:0000256" key="4">
    <source>
        <dbReference type="ARBA" id="ARBA00023002"/>
    </source>
</evidence>
<comment type="pathway">
    <text evidence="2">Hormone biosynthesis.</text>
</comment>
<dbReference type="InterPro" id="IPR027443">
    <property type="entry name" value="IPNS-like_sf"/>
</dbReference>
<evidence type="ECO:0000256" key="9">
    <source>
        <dbReference type="RuleBase" id="RU003682"/>
    </source>
</evidence>
<protein>
    <recommendedName>
        <fullName evidence="10">Fe2OG dioxygenase domain-containing protein</fullName>
    </recommendedName>
</protein>
<dbReference type="PRINTS" id="PR00682">
    <property type="entry name" value="IPNSYNTHASE"/>
</dbReference>
<dbReference type="GO" id="GO:0046872">
    <property type="term" value="F:metal ion binding"/>
    <property type="evidence" value="ECO:0007669"/>
    <property type="project" value="UniProtKB-KW"/>
</dbReference>
<keyword evidence="3 9" id="KW-0479">Metal-binding</keyword>
<dbReference type="PROSITE" id="PS51471">
    <property type="entry name" value="FE2OG_OXY"/>
    <property type="match status" value="1"/>
</dbReference>
<feature type="domain" description="Fe2OG dioxygenase" evidence="10">
    <location>
        <begin position="209"/>
        <end position="282"/>
    </location>
</feature>
<accession>A0AA88CR89</accession>
<dbReference type="AlphaFoldDB" id="A0AA88CR89"/>
<dbReference type="EMBL" id="BTGU01005635">
    <property type="protein sequence ID" value="GMN26370.1"/>
    <property type="molecule type" value="Genomic_DNA"/>
</dbReference>
<evidence type="ECO:0000256" key="1">
    <source>
        <dbReference type="ARBA" id="ARBA00001961"/>
    </source>
</evidence>
<dbReference type="Gene3D" id="2.60.120.330">
    <property type="entry name" value="B-lactam Antibiotic, Isopenicillin N Synthase, Chain"/>
    <property type="match status" value="1"/>
</dbReference>
<evidence type="ECO:0000256" key="5">
    <source>
        <dbReference type="ARBA" id="ARBA00023004"/>
    </source>
</evidence>
<keyword evidence="4 9" id="KW-0560">Oxidoreductase</keyword>
<evidence type="ECO:0000256" key="3">
    <source>
        <dbReference type="ARBA" id="ARBA00022723"/>
    </source>
</evidence>
<dbReference type="Pfam" id="PF14226">
    <property type="entry name" value="DIOX_N"/>
    <property type="match status" value="1"/>
</dbReference>
<evidence type="ECO:0000256" key="6">
    <source>
        <dbReference type="ARBA" id="ARBA00037909"/>
    </source>
</evidence>
<dbReference type="InterPro" id="IPR026992">
    <property type="entry name" value="DIOX_N"/>
</dbReference>
<dbReference type="Proteomes" id="UP001187192">
    <property type="component" value="Unassembled WGS sequence"/>
</dbReference>
<keyword evidence="15" id="KW-1185">Reference proteome</keyword>
<dbReference type="GO" id="GO:0009686">
    <property type="term" value="P:gibberellin biosynthetic process"/>
    <property type="evidence" value="ECO:0007669"/>
    <property type="project" value="UniProtKB-ARBA"/>
</dbReference>
<dbReference type="InterPro" id="IPR050231">
    <property type="entry name" value="Iron_ascorbate_oxido_reductase"/>
</dbReference>
<organism evidence="14 15">
    <name type="scientific">Ficus carica</name>
    <name type="common">Common fig</name>
    <dbReference type="NCBI Taxonomy" id="3494"/>
    <lineage>
        <taxon>Eukaryota</taxon>
        <taxon>Viridiplantae</taxon>
        <taxon>Streptophyta</taxon>
        <taxon>Embryophyta</taxon>
        <taxon>Tracheophyta</taxon>
        <taxon>Spermatophyta</taxon>
        <taxon>Magnoliopsida</taxon>
        <taxon>eudicotyledons</taxon>
        <taxon>Gunneridae</taxon>
        <taxon>Pentapetalae</taxon>
        <taxon>rosids</taxon>
        <taxon>fabids</taxon>
        <taxon>Rosales</taxon>
        <taxon>Moraceae</taxon>
        <taxon>Ficeae</taxon>
        <taxon>Ficus</taxon>
    </lineage>
</organism>
<gene>
    <name evidence="11" type="ORF">TIFTF001_047801</name>
    <name evidence="12" type="ORF">TIFTF001_047802</name>
    <name evidence="13" type="ORF">TIFTF001_047804</name>
    <name evidence="14" type="ORF">TIFTF001_047805</name>
</gene>
<comment type="similarity">
    <text evidence="7">Belongs to the iron/ascorbate-dependent oxidoreductase family. GA20OX subfamily.</text>
</comment>
<evidence type="ECO:0000313" key="12">
    <source>
        <dbReference type="EMBL" id="GMN26389.1"/>
    </source>
</evidence>
<comment type="caution">
    <text evidence="14">The sequence shown here is derived from an EMBL/GenBank/DDBJ whole genome shotgun (WGS) entry which is preliminary data.</text>
</comment>
<dbReference type="InterPro" id="IPR044861">
    <property type="entry name" value="IPNS-like_FE2OG_OXY"/>
</dbReference>
<evidence type="ECO:0000256" key="8">
    <source>
        <dbReference type="ARBA" id="ARBA00050508"/>
    </source>
</evidence>
<dbReference type="GO" id="GO:0045544">
    <property type="term" value="F:gibberellin 20-oxidase activity"/>
    <property type="evidence" value="ECO:0007669"/>
    <property type="project" value="UniProtKB-ARBA"/>
</dbReference>
<dbReference type="PANTHER" id="PTHR47990">
    <property type="entry name" value="2-OXOGLUTARATE (2OG) AND FE(II)-DEPENDENT OXYGENASE SUPERFAMILY PROTEIN-RELATED"/>
    <property type="match status" value="1"/>
</dbReference>
<dbReference type="EMBL" id="BTGU01005639">
    <property type="protein sequence ID" value="GMN26442.1"/>
    <property type="molecule type" value="Genomic_DNA"/>
</dbReference>
<dbReference type="InterPro" id="IPR005123">
    <property type="entry name" value="Oxoglu/Fe-dep_dioxygenase_dom"/>
</dbReference>
<evidence type="ECO:0000313" key="13">
    <source>
        <dbReference type="EMBL" id="GMN26421.1"/>
    </source>
</evidence>
<evidence type="ECO:0000313" key="14">
    <source>
        <dbReference type="EMBL" id="GMN26442.1"/>
    </source>
</evidence>
<dbReference type="EMBL" id="BTGU01005638">
    <property type="protein sequence ID" value="GMN26421.1"/>
    <property type="molecule type" value="Genomic_DNA"/>
</dbReference>
<dbReference type="EMBL" id="BTGU01005636">
    <property type="protein sequence ID" value="GMN26389.1"/>
    <property type="molecule type" value="Genomic_DNA"/>
</dbReference>
<evidence type="ECO:0000256" key="7">
    <source>
        <dbReference type="ARBA" id="ARBA00043997"/>
    </source>
</evidence>
<comment type="cofactor">
    <cofactor evidence="1">
        <name>L-ascorbate</name>
        <dbReference type="ChEBI" id="CHEBI:38290"/>
    </cofactor>
</comment>